<evidence type="ECO:0000313" key="1">
    <source>
        <dbReference type="EMBL" id="RGE55755.1"/>
    </source>
</evidence>
<dbReference type="Proteomes" id="UP000260812">
    <property type="component" value="Unassembled WGS sequence"/>
</dbReference>
<proteinExistence type="predicted"/>
<evidence type="ECO:0000313" key="2">
    <source>
        <dbReference type="Proteomes" id="UP000260812"/>
    </source>
</evidence>
<name>A0A3E3HVJ4_9FIRM</name>
<keyword evidence="2" id="KW-1185">Reference proteome</keyword>
<dbReference type="AlphaFoldDB" id="A0A3E3HVJ4"/>
<comment type="caution">
    <text evidence="1">The sequence shown here is derived from an EMBL/GenBank/DDBJ whole genome shotgun (WGS) entry which is preliminary data.</text>
</comment>
<protein>
    <submittedName>
        <fullName evidence="1">Uncharacterized protein</fullName>
    </submittedName>
</protein>
<gene>
    <name evidence="1" type="ORF">DXC51_28050</name>
</gene>
<reference evidence="1" key="1">
    <citation type="submission" date="2018-08" db="EMBL/GenBank/DDBJ databases">
        <title>A genome reference for cultivated species of the human gut microbiota.</title>
        <authorList>
            <person name="Zou Y."/>
            <person name="Xue W."/>
            <person name="Luo G."/>
        </authorList>
    </citation>
    <scope>NUCLEOTIDE SEQUENCE [LARGE SCALE GENOMIC DNA]</scope>
    <source>
        <strain evidence="1">TF05-5AC</strain>
    </source>
</reference>
<sequence length="261" mass="28552">MQLTPNFRLMKPDGTDPVNVQDLNDNMDVLDAEVVKKLDKTGDASNVVNKFTQAGSRTNLLSGEKLSVSFGKIMKWFVDLKDVAFSGRYSDLTDRPTIPAGGIADKSKIIDNLDDIAANTQTGYMAGALAVKELNQNLAQGQIEFDVDATGKGFYRKRGADTWLPFSNALVLMDGTGSYAFGGINNGYYSNFQLDNFDYSAYSKIRITNLGTYPFEVVCGTTSYTSPGTFDISALKQTTLRIFYRGAAVNPPILLKVELIP</sequence>
<dbReference type="EMBL" id="QVLV01000038">
    <property type="protein sequence ID" value="RGE55755.1"/>
    <property type="molecule type" value="Genomic_DNA"/>
</dbReference>
<dbReference type="RefSeq" id="WP_117545915.1">
    <property type="nucleotide sequence ID" value="NZ_QVLV01000038.1"/>
</dbReference>
<dbReference type="GeneID" id="97990603"/>
<organism evidence="1 2">
    <name type="scientific">Eisenbergiella massiliensis</name>
    <dbReference type="NCBI Taxonomy" id="1720294"/>
    <lineage>
        <taxon>Bacteria</taxon>
        <taxon>Bacillati</taxon>
        <taxon>Bacillota</taxon>
        <taxon>Clostridia</taxon>
        <taxon>Lachnospirales</taxon>
        <taxon>Lachnospiraceae</taxon>
        <taxon>Eisenbergiella</taxon>
    </lineage>
</organism>
<accession>A0A3E3HVJ4</accession>